<dbReference type="EMBL" id="JJRY01000011">
    <property type="protein sequence ID" value="KEF37890.1"/>
    <property type="molecule type" value="Genomic_DNA"/>
</dbReference>
<organism evidence="2 3">
    <name type="scientific">Schinkia azotoformans MEV2011</name>
    <dbReference type="NCBI Taxonomy" id="1348973"/>
    <lineage>
        <taxon>Bacteria</taxon>
        <taxon>Bacillati</taxon>
        <taxon>Bacillota</taxon>
        <taxon>Bacilli</taxon>
        <taxon>Bacillales</taxon>
        <taxon>Bacillaceae</taxon>
        <taxon>Calidifontibacillus/Schinkia group</taxon>
        <taxon>Schinkia</taxon>
    </lineage>
</organism>
<dbReference type="AlphaFoldDB" id="A0A072NXD1"/>
<reference evidence="2 3" key="1">
    <citation type="submission" date="2014-04" db="EMBL/GenBank/DDBJ databases">
        <title>Draft genome sequence of Bacillus azotoformans MEV2011, a (co-) denitrifying strain unable to grow in the presence of oxygen.</title>
        <authorList>
            <person name="Nielsen M."/>
            <person name="Schreiber L."/>
            <person name="Finster K."/>
            <person name="Schramm A."/>
        </authorList>
    </citation>
    <scope>NUCLEOTIDE SEQUENCE [LARGE SCALE GENOMIC DNA]</scope>
    <source>
        <strain evidence="2 3">MEV2011</strain>
    </source>
</reference>
<dbReference type="InterPro" id="IPR036249">
    <property type="entry name" value="Thioredoxin-like_sf"/>
</dbReference>
<dbReference type="PANTHER" id="PTHR30041">
    <property type="entry name" value="ARSENATE REDUCTASE"/>
    <property type="match status" value="1"/>
</dbReference>
<dbReference type="RefSeq" id="WP_035196368.1">
    <property type="nucleotide sequence ID" value="NZ_JJRY01000011.1"/>
</dbReference>
<gene>
    <name evidence="2" type="ORF">M670_02926</name>
</gene>
<dbReference type="Pfam" id="PF03960">
    <property type="entry name" value="ArsC"/>
    <property type="match status" value="1"/>
</dbReference>
<proteinExistence type="inferred from homology"/>
<dbReference type="InterPro" id="IPR006660">
    <property type="entry name" value="Arsenate_reductase-like"/>
</dbReference>
<sequence>MTVTIYGSPCESFRKAKEWFEKHSIPYVERNIFKNPLTVHELQEVLSLTSEGTDEIIATRSKIYKDLDLDFEDLSLMELLSLVESHPGLLRNPIIIDNKKMVIGYNEDDIRKFLPRKVRKRQWLQLYTQQLSMVDG</sequence>
<evidence type="ECO:0000313" key="3">
    <source>
        <dbReference type="Proteomes" id="UP000027936"/>
    </source>
</evidence>
<dbReference type="NCBIfam" id="TIGR01617">
    <property type="entry name" value="arsC_related"/>
    <property type="match status" value="1"/>
</dbReference>
<dbReference type="PATRIC" id="fig|1348973.3.peg.2829"/>
<dbReference type="InterPro" id="IPR006504">
    <property type="entry name" value="Tscrpt_reg_Spx/MgsR"/>
</dbReference>
<dbReference type="CDD" id="cd03032">
    <property type="entry name" value="ArsC_Spx"/>
    <property type="match status" value="1"/>
</dbReference>
<evidence type="ECO:0000256" key="1">
    <source>
        <dbReference type="PROSITE-ProRule" id="PRU01282"/>
    </source>
</evidence>
<dbReference type="PROSITE" id="PS51353">
    <property type="entry name" value="ARSC"/>
    <property type="match status" value="1"/>
</dbReference>
<name>A0A072NXD1_SCHAZ</name>
<evidence type="ECO:0000313" key="2">
    <source>
        <dbReference type="EMBL" id="KEF37890.1"/>
    </source>
</evidence>
<protein>
    <submittedName>
        <fullName evidence="2">Transcriptional regulator, Spx/MgsR family</fullName>
    </submittedName>
</protein>
<dbReference type="NCBIfam" id="NF002459">
    <property type="entry name" value="PRK01655.1"/>
    <property type="match status" value="1"/>
</dbReference>
<dbReference type="OrthoDB" id="9794155at2"/>
<dbReference type="PANTHER" id="PTHR30041:SF7">
    <property type="entry name" value="GLOBAL TRANSCRIPTIONAL REGULATOR SPX"/>
    <property type="match status" value="1"/>
</dbReference>
<accession>A0A072NXD1</accession>
<comment type="caution">
    <text evidence="2">The sequence shown here is derived from an EMBL/GenBank/DDBJ whole genome shotgun (WGS) entry which is preliminary data.</text>
</comment>
<comment type="similarity">
    <text evidence="1">Belongs to the ArsC family.</text>
</comment>
<dbReference type="Gene3D" id="3.40.30.10">
    <property type="entry name" value="Glutaredoxin"/>
    <property type="match status" value="1"/>
</dbReference>
<dbReference type="SUPFAM" id="SSF52833">
    <property type="entry name" value="Thioredoxin-like"/>
    <property type="match status" value="1"/>
</dbReference>
<dbReference type="Proteomes" id="UP000027936">
    <property type="component" value="Unassembled WGS sequence"/>
</dbReference>